<accession>A0A8H7SFV8</accession>
<name>A0A8H7SFV8_9FUNG</name>
<comment type="caution">
    <text evidence="1">The sequence shown here is derived from an EMBL/GenBank/DDBJ whole genome shotgun (WGS) entry which is preliminary data.</text>
</comment>
<evidence type="ECO:0000313" key="2">
    <source>
        <dbReference type="Proteomes" id="UP000613177"/>
    </source>
</evidence>
<evidence type="ECO:0000313" key="1">
    <source>
        <dbReference type="EMBL" id="KAG2228527.1"/>
    </source>
</evidence>
<dbReference type="EMBL" id="JAEPRE010000428">
    <property type="protein sequence ID" value="KAG2228527.1"/>
    <property type="molecule type" value="Genomic_DNA"/>
</dbReference>
<dbReference type="AlphaFoldDB" id="A0A8H7SFV8"/>
<sequence length="607" mass="70260">MTGEPIRLETKGFDRVVKHTESEKRSKEIYMLMQNHQVRKSAKNEIIKWINKTYHPNQSKDESLKSTYLTEKLLSESTSLNERRYDMCINGCMMFLRDEELRCFFCLEERYEQSEDESKKSRNTLSQLSIADFVSSYFMNANSRDKILYRARRDATAEAEKLRDYYDGSAYKDAKMKSMFSNEYDIALSLYVDGFHRGQRGKESMTIVKAINMNLAPTERMKKVNQFVNRGVELQTGDLTFSFKVYTSLFLGDIPACADVLFHSGHMSTYGCRVCTIKGASYDSRGIYFTPDETNRHEIRSKENFQEVNLLLPANSETNKGMKRVTPLICFNMFSASFCGLDELHLTGHNLPKQFWRFMQNPNKKYGIDNPLEVSPAIIKALGERFAELQSSSSSRNTRDNVPTRDNRIIEKKVKDTIQVWAAFIKENMPPNAHTATQHYLQHIVYMIKQLGPMRMFSCRPLERMIGMIKQQIGSKSKPAENAFNIAKKIAEQGFISRKDNFVDNIRSRKVVARRGRESGFVRLNELLYLGVDFVQKCTPFHQNENILQIRRIYSVDLYFKGNTSVRFSAKSVKNNVCIAKIPLSDFNGTEENFYVVSIEFMYEVEG</sequence>
<gene>
    <name evidence="1" type="ORF">INT48_003051</name>
</gene>
<organism evidence="1 2">
    <name type="scientific">Thamnidium elegans</name>
    <dbReference type="NCBI Taxonomy" id="101142"/>
    <lineage>
        <taxon>Eukaryota</taxon>
        <taxon>Fungi</taxon>
        <taxon>Fungi incertae sedis</taxon>
        <taxon>Mucoromycota</taxon>
        <taxon>Mucoromycotina</taxon>
        <taxon>Mucoromycetes</taxon>
        <taxon>Mucorales</taxon>
        <taxon>Mucorineae</taxon>
        <taxon>Mucoraceae</taxon>
        <taxon>Thamnidium</taxon>
    </lineage>
</organism>
<dbReference type="Proteomes" id="UP000613177">
    <property type="component" value="Unassembled WGS sequence"/>
</dbReference>
<proteinExistence type="predicted"/>
<reference evidence="1" key="1">
    <citation type="submission" date="2021-01" db="EMBL/GenBank/DDBJ databases">
        <title>Metabolic potential, ecology and presence of endohyphal bacteria is reflected in genomic diversity of Mucoromycotina.</title>
        <authorList>
            <person name="Muszewska A."/>
            <person name="Okrasinska A."/>
            <person name="Steczkiewicz K."/>
            <person name="Drgas O."/>
            <person name="Orlowska M."/>
            <person name="Perlinska-Lenart U."/>
            <person name="Aleksandrzak-Piekarczyk T."/>
            <person name="Szatraj K."/>
            <person name="Zielenkiewicz U."/>
            <person name="Pilsyk S."/>
            <person name="Malc E."/>
            <person name="Mieczkowski P."/>
            <person name="Kruszewska J.S."/>
            <person name="Biernat P."/>
            <person name="Pawlowska J."/>
        </authorList>
    </citation>
    <scope>NUCLEOTIDE SEQUENCE</scope>
    <source>
        <strain evidence="1">WA0000018081</strain>
    </source>
</reference>
<protein>
    <submittedName>
        <fullName evidence="1">Uncharacterized protein</fullName>
    </submittedName>
</protein>
<keyword evidence="2" id="KW-1185">Reference proteome</keyword>